<evidence type="ECO:0000256" key="1">
    <source>
        <dbReference type="SAM" id="MobiDB-lite"/>
    </source>
</evidence>
<dbReference type="EMBL" id="JAAGMN010001921">
    <property type="protein sequence ID" value="NEE08525.1"/>
    <property type="molecule type" value="Genomic_DNA"/>
</dbReference>
<comment type="caution">
    <text evidence="2">The sequence shown here is derived from an EMBL/GenBank/DDBJ whole genome shotgun (WGS) entry which is preliminary data.</text>
</comment>
<protein>
    <submittedName>
        <fullName evidence="2">Uncharacterized protein</fullName>
    </submittedName>
</protein>
<dbReference type="AlphaFoldDB" id="A0A6G3WSP1"/>
<proteinExistence type="predicted"/>
<name>A0A6G3WSP1_9ACTN</name>
<gene>
    <name evidence="2" type="ORF">G3M58_18990</name>
</gene>
<sequence>MSYVLRPIPLVLTLLADAVGLPLVGRRAGRSRPSSPGSKLSAARGGRG</sequence>
<evidence type="ECO:0000313" key="2">
    <source>
        <dbReference type="EMBL" id="NEE08525.1"/>
    </source>
</evidence>
<organism evidence="2">
    <name type="scientific">Streptomyces sp. SID7499</name>
    <dbReference type="NCBI Taxonomy" id="2706086"/>
    <lineage>
        <taxon>Bacteria</taxon>
        <taxon>Bacillati</taxon>
        <taxon>Actinomycetota</taxon>
        <taxon>Actinomycetes</taxon>
        <taxon>Kitasatosporales</taxon>
        <taxon>Streptomycetaceae</taxon>
        <taxon>Streptomyces</taxon>
    </lineage>
</organism>
<accession>A0A6G3WSP1</accession>
<reference evidence="2" key="1">
    <citation type="submission" date="2020-01" db="EMBL/GenBank/DDBJ databases">
        <title>Insect and environment-associated Actinomycetes.</title>
        <authorList>
            <person name="Currrie C."/>
            <person name="Chevrette M."/>
            <person name="Carlson C."/>
            <person name="Stubbendieck R."/>
            <person name="Wendt-Pienkowski E."/>
        </authorList>
    </citation>
    <scope>NUCLEOTIDE SEQUENCE</scope>
    <source>
        <strain evidence="2">SID7499</strain>
    </source>
</reference>
<feature type="region of interest" description="Disordered" evidence="1">
    <location>
        <begin position="26"/>
        <end position="48"/>
    </location>
</feature>